<dbReference type="GO" id="GO:0035434">
    <property type="term" value="P:copper ion transmembrane transport"/>
    <property type="evidence" value="ECO:0007669"/>
    <property type="project" value="UniProtKB-ARBA"/>
</dbReference>
<evidence type="ECO:0000313" key="14">
    <source>
        <dbReference type="Proteomes" id="UP001271007"/>
    </source>
</evidence>
<dbReference type="SUPFAM" id="SSF103506">
    <property type="entry name" value="Mitochondrial carrier"/>
    <property type="match status" value="1"/>
</dbReference>
<dbReference type="InterPro" id="IPR023395">
    <property type="entry name" value="MCP_dom_sf"/>
</dbReference>
<evidence type="ECO:0000256" key="2">
    <source>
        <dbReference type="ARBA" id="ARBA00006375"/>
    </source>
</evidence>
<accession>A0AAJ0DCF6</accession>
<name>A0AAJ0DCF6_9PEZI</name>
<evidence type="ECO:0000256" key="5">
    <source>
        <dbReference type="ARBA" id="ARBA00022737"/>
    </source>
</evidence>
<comment type="function">
    <text evidence="10">Transport of phosphate groups from the cytosol to the mitochondrial matrix.</text>
</comment>
<keyword evidence="4 11" id="KW-0812">Transmembrane</keyword>
<evidence type="ECO:0000256" key="1">
    <source>
        <dbReference type="ARBA" id="ARBA00004448"/>
    </source>
</evidence>
<proteinExistence type="inferred from homology"/>
<evidence type="ECO:0000256" key="3">
    <source>
        <dbReference type="ARBA" id="ARBA00022448"/>
    </source>
</evidence>
<keyword evidence="5" id="KW-0677">Repeat</keyword>
<dbReference type="GO" id="GO:1990547">
    <property type="term" value="P:mitochondrial phosphate ion transmembrane transport"/>
    <property type="evidence" value="ECO:0007669"/>
    <property type="project" value="InterPro"/>
</dbReference>
<gene>
    <name evidence="13" type="primary">PIC2</name>
    <name evidence="13" type="ORF">LTR09_011255</name>
</gene>
<evidence type="ECO:0000256" key="7">
    <source>
        <dbReference type="ARBA" id="ARBA00022989"/>
    </source>
</evidence>
<protein>
    <submittedName>
        <fullName evidence="13">Cu/Pi carrier</fullName>
    </submittedName>
</protein>
<dbReference type="FunFam" id="1.50.40.10:FF:000131">
    <property type="entry name" value="Mitochondrial phosphate carrier protein 2"/>
    <property type="match status" value="1"/>
</dbReference>
<dbReference type="PANTHER" id="PTHR45671:SF10">
    <property type="entry name" value="SOLUTE CARRIER FAMILY 25 MEMBER 3"/>
    <property type="match status" value="1"/>
</dbReference>
<evidence type="ECO:0000313" key="13">
    <source>
        <dbReference type="EMBL" id="KAK3047383.1"/>
    </source>
</evidence>
<comment type="subcellular location">
    <subcellularLocation>
        <location evidence="1">Mitochondrion inner membrane</location>
        <topology evidence="1">Multi-pass membrane protein</topology>
    </subcellularLocation>
</comment>
<keyword evidence="3 12" id="KW-0813">Transport</keyword>
<keyword evidence="7" id="KW-1133">Transmembrane helix</keyword>
<evidence type="ECO:0000256" key="6">
    <source>
        <dbReference type="ARBA" id="ARBA00022792"/>
    </source>
</evidence>
<keyword evidence="9 11" id="KW-0472">Membrane</keyword>
<dbReference type="EMBL" id="JAWDJX010000063">
    <property type="protein sequence ID" value="KAK3047383.1"/>
    <property type="molecule type" value="Genomic_DNA"/>
</dbReference>
<evidence type="ECO:0000256" key="11">
    <source>
        <dbReference type="PROSITE-ProRule" id="PRU00282"/>
    </source>
</evidence>
<keyword evidence="14" id="KW-1185">Reference proteome</keyword>
<dbReference type="FunFam" id="1.50.40.10:FF:000076">
    <property type="entry name" value="Mitochondrial phosphate carrier protein 2"/>
    <property type="match status" value="1"/>
</dbReference>
<organism evidence="13 14">
    <name type="scientific">Extremus antarcticus</name>
    <dbReference type="NCBI Taxonomy" id="702011"/>
    <lineage>
        <taxon>Eukaryota</taxon>
        <taxon>Fungi</taxon>
        <taxon>Dikarya</taxon>
        <taxon>Ascomycota</taxon>
        <taxon>Pezizomycotina</taxon>
        <taxon>Dothideomycetes</taxon>
        <taxon>Dothideomycetidae</taxon>
        <taxon>Mycosphaerellales</taxon>
        <taxon>Extremaceae</taxon>
        <taxon>Extremus</taxon>
    </lineage>
</organism>
<dbReference type="InterPro" id="IPR018108">
    <property type="entry name" value="MCP_transmembrane"/>
</dbReference>
<dbReference type="GO" id="GO:0005315">
    <property type="term" value="F:phosphate transmembrane transporter activity"/>
    <property type="evidence" value="ECO:0007669"/>
    <property type="project" value="InterPro"/>
</dbReference>
<dbReference type="AlphaFoldDB" id="A0AAJ0DCF6"/>
<feature type="repeat" description="Solcar" evidence="11">
    <location>
        <begin position="283"/>
        <end position="367"/>
    </location>
</feature>
<reference evidence="13" key="1">
    <citation type="submission" date="2023-04" db="EMBL/GenBank/DDBJ databases">
        <title>Black Yeasts Isolated from many extreme environments.</title>
        <authorList>
            <person name="Coleine C."/>
            <person name="Stajich J.E."/>
            <person name="Selbmann L."/>
        </authorList>
    </citation>
    <scope>NUCLEOTIDE SEQUENCE</scope>
    <source>
        <strain evidence="13">CCFEE 5312</strain>
    </source>
</reference>
<dbReference type="Proteomes" id="UP001271007">
    <property type="component" value="Unassembled WGS sequence"/>
</dbReference>
<feature type="repeat" description="Solcar" evidence="11">
    <location>
        <begin position="182"/>
        <end position="267"/>
    </location>
</feature>
<dbReference type="InterPro" id="IPR044677">
    <property type="entry name" value="SLC25A3/Pic2/Mir1-like"/>
</dbReference>
<comment type="similarity">
    <text evidence="2 12">Belongs to the mitochondrial carrier (TC 2.A.29) family.</text>
</comment>
<dbReference type="Pfam" id="PF00153">
    <property type="entry name" value="Mito_carr"/>
    <property type="match status" value="3"/>
</dbReference>
<dbReference type="Gene3D" id="1.50.40.10">
    <property type="entry name" value="Mitochondrial carrier domain"/>
    <property type="match status" value="2"/>
</dbReference>
<comment type="caution">
    <text evidence="13">The sequence shown here is derived from an EMBL/GenBank/DDBJ whole genome shotgun (WGS) entry which is preliminary data.</text>
</comment>
<keyword evidence="6" id="KW-0999">Mitochondrion inner membrane</keyword>
<dbReference type="PANTHER" id="PTHR45671">
    <property type="entry name" value="SOLUTE CARRIER FAMILY 25 (MITOCHONDRIAL CARRIER PHOSPHATE CARRIER), MEMBER 3, LIKE-RELATED-RELATED"/>
    <property type="match status" value="1"/>
</dbReference>
<sequence length="386" mass="41496">MPSLFPGASALSATFGQASPYSFSAQTPAKRTPYQARSELYPSWDVAEDAKNKAAGLSDAATKELQKASAIAQSKAGKIELYSGKYYAACTFGGMMACGLTHWAVTPLDLVKCRRQVDGKLYTGNMDGWRKIIAADGTRGIYTGGSPTFFGYSIQGALKYGCYEYFKKFYSDLAGPENAVKYKTGIYLAGSASAEFFADIGLCPLEAVKVRMQTTMPPFATGTLDGIRKIVNTEGVAGLYKGIYPLWARQIPYTMMKFASFETIVEMIYHRLPGQKSDYSKGAQTGVAFTGGYIAGILCAIVSHPADVMVSKLNANRQAGEGVGSAIGRIYKDIGFGGLWNGLPVRIVMIGTLTGLQWMIYDSFKIFMGLPTTGGAPPPEETKQAA</sequence>
<evidence type="ECO:0000256" key="12">
    <source>
        <dbReference type="RuleBase" id="RU000488"/>
    </source>
</evidence>
<evidence type="ECO:0000256" key="10">
    <source>
        <dbReference type="ARBA" id="ARBA00054508"/>
    </source>
</evidence>
<dbReference type="PROSITE" id="PS50920">
    <property type="entry name" value="SOLCAR"/>
    <property type="match status" value="3"/>
</dbReference>
<feature type="repeat" description="Solcar" evidence="11">
    <location>
        <begin position="85"/>
        <end position="169"/>
    </location>
</feature>
<evidence type="ECO:0000256" key="4">
    <source>
        <dbReference type="ARBA" id="ARBA00022692"/>
    </source>
</evidence>
<dbReference type="GO" id="GO:0005743">
    <property type="term" value="C:mitochondrial inner membrane"/>
    <property type="evidence" value="ECO:0007669"/>
    <property type="project" value="UniProtKB-SubCell"/>
</dbReference>
<evidence type="ECO:0000256" key="9">
    <source>
        <dbReference type="ARBA" id="ARBA00023136"/>
    </source>
</evidence>
<evidence type="ECO:0000256" key="8">
    <source>
        <dbReference type="ARBA" id="ARBA00023128"/>
    </source>
</evidence>
<keyword evidence="8" id="KW-0496">Mitochondrion</keyword>